<name>A0A362XDV8_9FLAO</name>
<evidence type="ECO:0000256" key="1">
    <source>
        <dbReference type="SAM" id="MobiDB-lite"/>
    </source>
</evidence>
<reference evidence="2 3" key="1">
    <citation type="submission" date="2018-02" db="EMBL/GenBank/DDBJ databases">
        <title>Genomic Encyclopedia of Archaeal and Bacterial Type Strains, Phase II (KMG-II): from individual species to whole genera.</title>
        <authorList>
            <person name="Goeker M."/>
        </authorList>
    </citation>
    <scope>NUCLEOTIDE SEQUENCE [LARGE SCALE GENOMIC DNA]</scope>
    <source>
        <strain evidence="2 3">DSM 21165</strain>
    </source>
</reference>
<dbReference type="RefSeq" id="WP_105472445.1">
    <property type="nucleotide sequence ID" value="NZ_PVEO01000001.1"/>
</dbReference>
<dbReference type="AlphaFoldDB" id="A0A362XDV8"/>
<evidence type="ECO:0000313" key="3">
    <source>
        <dbReference type="Proteomes" id="UP000251545"/>
    </source>
</evidence>
<sequence>MPNLNHKGPENLGPKTGNKLGKCRKTKLDDINSLKTWPLCKRRLKNATINKIGSSDGPKDHNQ</sequence>
<dbReference type="EMBL" id="PVEO01000001">
    <property type="protein sequence ID" value="PQV51430.1"/>
    <property type="molecule type" value="Genomic_DNA"/>
</dbReference>
<organism evidence="2 3">
    <name type="scientific">Jejuia pallidilutea</name>
    <dbReference type="NCBI Taxonomy" id="504487"/>
    <lineage>
        <taxon>Bacteria</taxon>
        <taxon>Pseudomonadati</taxon>
        <taxon>Bacteroidota</taxon>
        <taxon>Flavobacteriia</taxon>
        <taxon>Flavobacteriales</taxon>
        <taxon>Flavobacteriaceae</taxon>
        <taxon>Jejuia</taxon>
    </lineage>
</organism>
<dbReference type="Proteomes" id="UP000251545">
    <property type="component" value="Unassembled WGS sequence"/>
</dbReference>
<accession>A0A362XDV8</accession>
<feature type="region of interest" description="Disordered" evidence="1">
    <location>
        <begin position="1"/>
        <end position="22"/>
    </location>
</feature>
<proteinExistence type="predicted"/>
<protein>
    <submittedName>
        <fullName evidence="2">Uncharacterized protein</fullName>
    </submittedName>
</protein>
<evidence type="ECO:0000313" key="2">
    <source>
        <dbReference type="EMBL" id="PQV51430.1"/>
    </source>
</evidence>
<gene>
    <name evidence="2" type="ORF">CLV33_101353</name>
</gene>
<comment type="caution">
    <text evidence="2">The sequence shown here is derived from an EMBL/GenBank/DDBJ whole genome shotgun (WGS) entry which is preliminary data.</text>
</comment>